<reference evidence="1" key="1">
    <citation type="submission" date="2013-07" db="EMBL/GenBank/DDBJ databases">
        <authorList>
            <person name="McIlroy S."/>
        </authorList>
    </citation>
    <scope>NUCLEOTIDE SEQUENCE [LARGE SCALE GENOMIC DNA]</scope>
    <source>
        <strain evidence="1">Run_A_D11</strain>
    </source>
</reference>
<name>W6MB25_9GAMM</name>
<dbReference type="AlphaFoldDB" id="W6MB25"/>
<dbReference type="STRING" id="1400863.BN873_100045"/>
<dbReference type="EMBL" id="CBTJ020000002">
    <property type="protein sequence ID" value="CDI01033.1"/>
    <property type="molecule type" value="Genomic_DNA"/>
</dbReference>
<dbReference type="OrthoDB" id="53473at2"/>
<comment type="caution">
    <text evidence="1">The sequence shown here is derived from an EMBL/GenBank/DDBJ whole genome shotgun (WGS) entry which is preliminary data.</text>
</comment>
<proteinExistence type="predicted"/>
<reference evidence="1" key="2">
    <citation type="submission" date="2014-03" db="EMBL/GenBank/DDBJ databases">
        <title>Candidatus Competibacter-lineage genomes retrieved from metagenomes reveal functional metabolic diversity.</title>
        <authorList>
            <person name="McIlroy S.J."/>
            <person name="Albertsen M."/>
            <person name="Andresen E.K."/>
            <person name="Saunders A.M."/>
            <person name="Kristiansen R."/>
            <person name="Stokholm-Bjerregaard M."/>
            <person name="Nielsen K.L."/>
            <person name="Nielsen P.H."/>
        </authorList>
    </citation>
    <scope>NUCLEOTIDE SEQUENCE</scope>
    <source>
        <strain evidence="1">Run_A_D11</strain>
    </source>
</reference>
<sequence length="78" mass="8933">MLGDSNHDDFFPTKESKHLGTLPPDIGMFASLLSERVWRQVQVLLVMEVLQAMGLSGKWRFSTYHWVLSQARWSGLAQ</sequence>
<evidence type="ECO:0000313" key="2">
    <source>
        <dbReference type="Proteomes" id="UP000035760"/>
    </source>
</evidence>
<accession>W6MB25</accession>
<dbReference type="Proteomes" id="UP000035760">
    <property type="component" value="Unassembled WGS sequence"/>
</dbReference>
<protein>
    <submittedName>
        <fullName evidence="1">Uncharacterized protein</fullName>
    </submittedName>
</protein>
<gene>
    <name evidence="1" type="ORF">BN873_100045</name>
</gene>
<keyword evidence="2" id="KW-1185">Reference proteome</keyword>
<organism evidence="1 2">
    <name type="scientific">Candidatus Competibacter denitrificans Run_A_D11</name>
    <dbReference type="NCBI Taxonomy" id="1400863"/>
    <lineage>
        <taxon>Bacteria</taxon>
        <taxon>Pseudomonadati</taxon>
        <taxon>Pseudomonadota</taxon>
        <taxon>Gammaproteobacteria</taxon>
        <taxon>Candidatus Competibacteraceae</taxon>
        <taxon>Candidatus Competibacter</taxon>
    </lineage>
</organism>
<evidence type="ECO:0000313" key="1">
    <source>
        <dbReference type="EMBL" id="CDI01033.1"/>
    </source>
</evidence>